<dbReference type="PANTHER" id="PTHR39638:SF2">
    <property type="entry name" value="YCF35"/>
    <property type="match status" value="1"/>
</dbReference>
<dbReference type="Pfam" id="PF06868">
    <property type="entry name" value="DUF1257"/>
    <property type="match status" value="1"/>
</dbReference>
<dbReference type="RefSeq" id="WP_175380822.1">
    <property type="nucleotide sequence ID" value="NZ_CBCRYD010000030.1"/>
</dbReference>
<name>A0ABX2MEL3_9BACL</name>
<keyword evidence="2" id="KW-1185">Reference proteome</keyword>
<sequence>MSHTSRIQTQIKNIKALERAVKALKLHLIKNGMVRAYSESQHFKADYVIQCKGPYDVGLVKVDKIYELHTDWWGGHVEKEIGEKGGRLLQEYQIAVTVMVAQSKGDNIIRQTLPDGTIKLRISQK</sequence>
<reference evidence="1 2" key="1">
    <citation type="submission" date="2020-05" db="EMBL/GenBank/DDBJ databases">
        <title>Genome Sequencing of Type Strains.</title>
        <authorList>
            <person name="Lemaire J.F."/>
            <person name="Inderbitzin P."/>
            <person name="Gregorio O.A."/>
            <person name="Collins S.B."/>
            <person name="Wespe N."/>
            <person name="Knight-Connoni V."/>
        </authorList>
    </citation>
    <scope>NUCLEOTIDE SEQUENCE [LARGE SCALE GENOMIC DNA]</scope>
    <source>
        <strain evidence="1 2">DSM 19942</strain>
    </source>
</reference>
<dbReference type="Proteomes" id="UP000577724">
    <property type="component" value="Unassembled WGS sequence"/>
</dbReference>
<organism evidence="1 2">
    <name type="scientific">Paenibacillus taichungensis</name>
    <dbReference type="NCBI Taxonomy" id="484184"/>
    <lineage>
        <taxon>Bacteria</taxon>
        <taxon>Bacillati</taxon>
        <taxon>Bacillota</taxon>
        <taxon>Bacilli</taxon>
        <taxon>Bacillales</taxon>
        <taxon>Paenibacillaceae</taxon>
        <taxon>Paenibacillus</taxon>
    </lineage>
</organism>
<evidence type="ECO:0000313" key="2">
    <source>
        <dbReference type="Proteomes" id="UP000577724"/>
    </source>
</evidence>
<evidence type="ECO:0000313" key="1">
    <source>
        <dbReference type="EMBL" id="NUU53014.1"/>
    </source>
</evidence>
<dbReference type="EMBL" id="JABMCC010000089">
    <property type="protein sequence ID" value="NUU53014.1"/>
    <property type="molecule type" value="Genomic_DNA"/>
</dbReference>
<proteinExistence type="predicted"/>
<dbReference type="InterPro" id="IPR009666">
    <property type="entry name" value="Uncharacterised_Ycf35"/>
</dbReference>
<gene>
    <name evidence="1" type="ORF">HP548_02745</name>
</gene>
<dbReference type="GeneID" id="97129605"/>
<protein>
    <submittedName>
        <fullName evidence="1">DUF1257 domain-containing protein</fullName>
    </submittedName>
</protein>
<accession>A0ABX2MEL3</accession>
<comment type="caution">
    <text evidence="1">The sequence shown here is derived from an EMBL/GenBank/DDBJ whole genome shotgun (WGS) entry which is preliminary data.</text>
</comment>
<dbReference type="PANTHER" id="PTHR39638">
    <property type="entry name" value="YCF35"/>
    <property type="match status" value="1"/>
</dbReference>